<reference evidence="5 6" key="1">
    <citation type="journal article" date="2024" name="J. Plant Pathol.">
        <title>Sequence and assembly of the genome of Seiridium unicorne, isolate CBS 538.82, causal agent of cypress canker disease.</title>
        <authorList>
            <person name="Scali E."/>
            <person name="Rocca G.D."/>
            <person name="Danti R."/>
            <person name="Garbelotto M."/>
            <person name="Barberini S."/>
            <person name="Baroncelli R."/>
            <person name="Emiliani G."/>
        </authorList>
    </citation>
    <scope>NUCLEOTIDE SEQUENCE [LARGE SCALE GENOMIC DNA]</scope>
    <source>
        <strain evidence="5 6">BM-138-508</strain>
    </source>
</reference>
<gene>
    <name evidence="5" type="ORF">SUNI508_10475</name>
</gene>
<accession>A0ABR2UMC3</accession>
<dbReference type="Gene3D" id="1.20.1090.10">
    <property type="entry name" value="Dehydroquinate synthase-like - alpha domain"/>
    <property type="match status" value="1"/>
</dbReference>
<evidence type="ECO:0000256" key="1">
    <source>
        <dbReference type="ARBA" id="ARBA00023002"/>
    </source>
</evidence>
<dbReference type="EMBL" id="JARVKF010000416">
    <property type="protein sequence ID" value="KAK9415451.1"/>
    <property type="molecule type" value="Genomic_DNA"/>
</dbReference>
<dbReference type="InterPro" id="IPR039697">
    <property type="entry name" value="Alcohol_dehydrogenase_Fe"/>
</dbReference>
<evidence type="ECO:0000259" key="3">
    <source>
        <dbReference type="Pfam" id="PF00465"/>
    </source>
</evidence>
<comment type="caution">
    <text evidence="5">The sequence shown here is derived from an EMBL/GenBank/DDBJ whole genome shotgun (WGS) entry which is preliminary data.</text>
</comment>
<sequence>MSTFEYIGAPYRVVFGTGTLQKQLLPLLEKLKVKSVAILSTPEQVSLAETTKGIVGAGVACIFSEATMHTPTHVTEKALEAIRASKADGIISVGGGSTIGLGKAISVRTGLPHLSVPTTYAGSEMTPILGETENGRKVTRRDPKILPDAVLYDVELTKTLPLKMSLHSGINAIAHSGKRPKSARIYQWETAYDLLIFVEALYASNRNPIVELMASESIRALSEALSALRQDSQDAGARYQALYGAWLCGHCLGSVDMALHHKLCHTLGGTFNLPHAETHVVMLPHAVAYNAPSCPEAMRKLAAALPDSGGDAVHGLNALYKRLGISFGLKDLGMPEAGIDEATTVAVSNPYKNPRPLEQAAIREIIRRAWAGEDARAV</sequence>
<dbReference type="InterPro" id="IPR034786">
    <property type="entry name" value="MAR"/>
</dbReference>
<keyword evidence="1" id="KW-0560">Oxidoreductase</keyword>
<protein>
    <submittedName>
        <fullName evidence="5">Maleylacetate reductase</fullName>
    </submittedName>
</protein>
<dbReference type="PANTHER" id="PTHR11496:SF105">
    <property type="entry name" value="REDUCTASE, PUTATIVE (AFU_ORTHOLOGUE AFUA_6G07090)-RELATED"/>
    <property type="match status" value="1"/>
</dbReference>
<dbReference type="Pfam" id="PF00465">
    <property type="entry name" value="Fe-ADH"/>
    <property type="match status" value="1"/>
</dbReference>
<dbReference type="InterPro" id="IPR056798">
    <property type="entry name" value="ADH_Fe_C"/>
</dbReference>
<name>A0ABR2UMC3_9PEZI</name>
<proteinExistence type="predicted"/>
<evidence type="ECO:0000313" key="6">
    <source>
        <dbReference type="Proteomes" id="UP001408356"/>
    </source>
</evidence>
<evidence type="ECO:0000313" key="5">
    <source>
        <dbReference type="EMBL" id="KAK9415451.1"/>
    </source>
</evidence>
<feature type="domain" description="Alcohol dehydrogenase iron-type/glycerol dehydrogenase GldA" evidence="3">
    <location>
        <begin position="10"/>
        <end position="153"/>
    </location>
</feature>
<dbReference type="CDD" id="cd08177">
    <property type="entry name" value="MAR"/>
    <property type="match status" value="1"/>
</dbReference>
<dbReference type="SUPFAM" id="SSF56796">
    <property type="entry name" value="Dehydroquinate synthase-like"/>
    <property type="match status" value="1"/>
</dbReference>
<dbReference type="InterPro" id="IPR001670">
    <property type="entry name" value="ADH_Fe/GldA"/>
</dbReference>
<organism evidence="5 6">
    <name type="scientific">Seiridium unicorne</name>
    <dbReference type="NCBI Taxonomy" id="138068"/>
    <lineage>
        <taxon>Eukaryota</taxon>
        <taxon>Fungi</taxon>
        <taxon>Dikarya</taxon>
        <taxon>Ascomycota</taxon>
        <taxon>Pezizomycotina</taxon>
        <taxon>Sordariomycetes</taxon>
        <taxon>Xylariomycetidae</taxon>
        <taxon>Amphisphaeriales</taxon>
        <taxon>Sporocadaceae</taxon>
        <taxon>Seiridium</taxon>
    </lineage>
</organism>
<keyword evidence="2" id="KW-0520">NAD</keyword>
<evidence type="ECO:0000259" key="4">
    <source>
        <dbReference type="Pfam" id="PF25137"/>
    </source>
</evidence>
<dbReference type="PANTHER" id="PTHR11496">
    <property type="entry name" value="ALCOHOL DEHYDROGENASE"/>
    <property type="match status" value="1"/>
</dbReference>
<dbReference type="Proteomes" id="UP001408356">
    <property type="component" value="Unassembled WGS sequence"/>
</dbReference>
<feature type="domain" description="Fe-containing alcohol dehydrogenase-like C-terminal" evidence="4">
    <location>
        <begin position="198"/>
        <end position="370"/>
    </location>
</feature>
<keyword evidence="6" id="KW-1185">Reference proteome</keyword>
<dbReference type="Pfam" id="PF25137">
    <property type="entry name" value="ADH_Fe_C"/>
    <property type="match status" value="1"/>
</dbReference>
<evidence type="ECO:0000256" key="2">
    <source>
        <dbReference type="ARBA" id="ARBA00023027"/>
    </source>
</evidence>
<dbReference type="Gene3D" id="3.40.50.1970">
    <property type="match status" value="1"/>
</dbReference>